<comment type="caution">
    <text evidence="5">The sequence shown here is derived from an EMBL/GenBank/DDBJ whole genome shotgun (WGS) entry which is preliminary data.</text>
</comment>
<dbReference type="InterPro" id="IPR036523">
    <property type="entry name" value="SurE-like_sf"/>
</dbReference>
<evidence type="ECO:0000259" key="4">
    <source>
        <dbReference type="Pfam" id="PF01975"/>
    </source>
</evidence>
<gene>
    <name evidence="5" type="ORF">LCGC14_2700390</name>
</gene>
<dbReference type="NCBIfam" id="TIGR00087">
    <property type="entry name" value="surE"/>
    <property type="match status" value="1"/>
</dbReference>
<dbReference type="AlphaFoldDB" id="A0A0F8ZFU6"/>
<accession>A0A0F8ZFU6</accession>
<dbReference type="GO" id="GO:0008252">
    <property type="term" value="F:nucleotidase activity"/>
    <property type="evidence" value="ECO:0007669"/>
    <property type="project" value="InterPro"/>
</dbReference>
<keyword evidence="2" id="KW-0479">Metal-binding</keyword>
<evidence type="ECO:0000256" key="2">
    <source>
        <dbReference type="ARBA" id="ARBA00022723"/>
    </source>
</evidence>
<evidence type="ECO:0000256" key="3">
    <source>
        <dbReference type="ARBA" id="ARBA00022801"/>
    </source>
</evidence>
<dbReference type="PANTHER" id="PTHR30457">
    <property type="entry name" value="5'-NUCLEOTIDASE SURE"/>
    <property type="match status" value="1"/>
</dbReference>
<dbReference type="InterPro" id="IPR030048">
    <property type="entry name" value="SurE"/>
</dbReference>
<reference evidence="5" key="1">
    <citation type="journal article" date="2015" name="Nature">
        <title>Complex archaea that bridge the gap between prokaryotes and eukaryotes.</title>
        <authorList>
            <person name="Spang A."/>
            <person name="Saw J.H."/>
            <person name="Jorgensen S.L."/>
            <person name="Zaremba-Niedzwiedzka K."/>
            <person name="Martijn J."/>
            <person name="Lind A.E."/>
            <person name="van Eijk R."/>
            <person name="Schleper C."/>
            <person name="Guy L."/>
            <person name="Ettema T.J."/>
        </authorList>
    </citation>
    <scope>NUCLEOTIDE SEQUENCE</scope>
</reference>
<dbReference type="EMBL" id="LAZR01048105">
    <property type="protein sequence ID" value="KKK92692.1"/>
    <property type="molecule type" value="Genomic_DNA"/>
</dbReference>
<protein>
    <recommendedName>
        <fullName evidence="4">Survival protein SurE-like phosphatase/nucleotidase domain-containing protein</fullName>
    </recommendedName>
</protein>
<organism evidence="5">
    <name type="scientific">marine sediment metagenome</name>
    <dbReference type="NCBI Taxonomy" id="412755"/>
    <lineage>
        <taxon>unclassified sequences</taxon>
        <taxon>metagenomes</taxon>
        <taxon>ecological metagenomes</taxon>
    </lineage>
</organism>
<keyword evidence="3" id="KW-0378">Hydrolase</keyword>
<comment type="similarity">
    <text evidence="1">Belongs to the SurE nucleotidase family.</text>
</comment>
<name>A0A0F8ZFU6_9ZZZZ</name>
<dbReference type="GO" id="GO:0046872">
    <property type="term" value="F:metal ion binding"/>
    <property type="evidence" value="ECO:0007669"/>
    <property type="project" value="UniProtKB-KW"/>
</dbReference>
<dbReference type="Pfam" id="PF01975">
    <property type="entry name" value="SurE"/>
    <property type="match status" value="1"/>
</dbReference>
<dbReference type="PANTHER" id="PTHR30457:SF0">
    <property type="entry name" value="PHOSPHATASE, PUTATIVE (AFU_ORTHOLOGUE AFUA_4G01070)-RELATED"/>
    <property type="match status" value="1"/>
</dbReference>
<evidence type="ECO:0000256" key="1">
    <source>
        <dbReference type="ARBA" id="ARBA00011062"/>
    </source>
</evidence>
<dbReference type="HAMAP" id="MF_00060">
    <property type="entry name" value="SurE"/>
    <property type="match status" value="1"/>
</dbReference>
<sequence>MKILLTNDDGIESSGLQGLKRRLQKHHDIWVVAPDGNRSASSHSISLTNPVRIRDIGDQSFSCSGSPADCVLIALLGLLPTQIELVISGINLGPNFGTDIVYSGTAAAARQAALMATPAIACSLDAFSAPFRFDYPVRFLEKNVELFRSLWVENHFLNINFPNQPSVAQPLVTFPSRRIYNDKLVRFESPTGDLFCLIAGPAPESEREEGSDYWAVDRGFISLSPILIHPTNHAVEEHYHTVSFRS</sequence>
<proteinExistence type="inferred from homology"/>
<dbReference type="SUPFAM" id="SSF64167">
    <property type="entry name" value="SurE-like"/>
    <property type="match status" value="1"/>
</dbReference>
<feature type="domain" description="Survival protein SurE-like phosphatase/nucleotidase" evidence="4">
    <location>
        <begin position="3"/>
        <end position="174"/>
    </location>
</feature>
<evidence type="ECO:0000313" key="5">
    <source>
        <dbReference type="EMBL" id="KKK92692.1"/>
    </source>
</evidence>
<dbReference type="Gene3D" id="3.40.1210.10">
    <property type="entry name" value="Survival protein SurE-like phosphatase/nucleotidase"/>
    <property type="match status" value="1"/>
</dbReference>
<dbReference type="InterPro" id="IPR002828">
    <property type="entry name" value="SurE-like_Pase/nucleotidase"/>
</dbReference>